<dbReference type="GO" id="GO:0051049">
    <property type="term" value="P:regulation of transport"/>
    <property type="evidence" value="ECO:0007669"/>
    <property type="project" value="UniProtKB-ARBA"/>
</dbReference>
<evidence type="ECO:0000256" key="12">
    <source>
        <dbReference type="PROSITE-ProRule" id="PRU00104"/>
    </source>
</evidence>
<keyword evidence="7" id="KW-0677">Repeat</keyword>
<organism evidence="16 17">
    <name type="scientific">Sinocyclocheilus anshuiensis</name>
    <dbReference type="NCBI Taxonomy" id="1608454"/>
    <lineage>
        <taxon>Eukaryota</taxon>
        <taxon>Metazoa</taxon>
        <taxon>Chordata</taxon>
        <taxon>Craniata</taxon>
        <taxon>Vertebrata</taxon>
        <taxon>Euteleostomi</taxon>
        <taxon>Actinopterygii</taxon>
        <taxon>Neopterygii</taxon>
        <taxon>Teleostei</taxon>
        <taxon>Ostariophysi</taxon>
        <taxon>Cypriniformes</taxon>
        <taxon>Cyprinidae</taxon>
        <taxon>Cyprininae</taxon>
        <taxon>Sinocyclocheilus</taxon>
    </lineage>
</organism>
<keyword evidence="17" id="KW-1185">Reference proteome</keyword>
<dbReference type="GO" id="GO:0006511">
    <property type="term" value="P:ubiquitin-dependent protein catabolic process"/>
    <property type="evidence" value="ECO:0007669"/>
    <property type="project" value="InterPro"/>
</dbReference>
<dbReference type="FunFam" id="2.20.70.10:FF:000021">
    <property type="entry name" value="E3 ubiquitin-protein ligase NEDD4"/>
    <property type="match status" value="1"/>
</dbReference>
<dbReference type="Proteomes" id="UP000472260">
    <property type="component" value="Unassembled WGS sequence"/>
</dbReference>
<evidence type="ECO:0000256" key="3">
    <source>
        <dbReference type="ARBA" id="ARBA00004906"/>
    </source>
</evidence>
<evidence type="ECO:0000313" key="17">
    <source>
        <dbReference type="Proteomes" id="UP000472260"/>
    </source>
</evidence>
<dbReference type="FunFam" id="3.90.1750.10:FF:000026">
    <property type="entry name" value="E3 ubiquitin-protein ligase HACE1"/>
    <property type="match status" value="1"/>
</dbReference>
<dbReference type="InterPro" id="IPR050409">
    <property type="entry name" value="E3_ubiq-protein_ligase"/>
</dbReference>
<comment type="catalytic activity">
    <reaction evidence="1 10">
        <text>S-ubiquitinyl-[E2 ubiquitin-conjugating enzyme]-L-cysteine + [acceptor protein]-L-lysine = [E2 ubiquitin-conjugating enzyme]-L-cysteine + N(6)-ubiquitinyl-[acceptor protein]-L-lysine.</text>
        <dbReference type="EC" id="2.3.2.26"/>
    </reaction>
</comment>
<evidence type="ECO:0000256" key="11">
    <source>
        <dbReference type="PIRSR" id="PIRSR001569-1"/>
    </source>
</evidence>
<dbReference type="PROSITE" id="PS50004">
    <property type="entry name" value="C2"/>
    <property type="match status" value="1"/>
</dbReference>
<dbReference type="InterPro" id="IPR000008">
    <property type="entry name" value="C2_dom"/>
</dbReference>
<dbReference type="SMART" id="SM00456">
    <property type="entry name" value="WW"/>
    <property type="match status" value="4"/>
</dbReference>
<dbReference type="CDD" id="cd00078">
    <property type="entry name" value="HECTc"/>
    <property type="match status" value="1"/>
</dbReference>
<reference evidence="16" key="2">
    <citation type="submission" date="2025-09" db="UniProtKB">
        <authorList>
            <consortium name="Ensembl"/>
        </authorList>
    </citation>
    <scope>IDENTIFICATION</scope>
</reference>
<dbReference type="PANTHER" id="PTHR11254">
    <property type="entry name" value="HECT DOMAIN UBIQUITIN-PROTEIN LIGASE"/>
    <property type="match status" value="1"/>
</dbReference>
<dbReference type="SMART" id="SM00119">
    <property type="entry name" value="HECTc"/>
    <property type="match status" value="1"/>
</dbReference>
<dbReference type="GO" id="GO:0005737">
    <property type="term" value="C:cytoplasm"/>
    <property type="evidence" value="ECO:0007669"/>
    <property type="project" value="UniProtKB-SubCell"/>
</dbReference>
<evidence type="ECO:0000259" key="13">
    <source>
        <dbReference type="PROSITE" id="PS50004"/>
    </source>
</evidence>
<feature type="active site" description="Glycyl thioester intermediate" evidence="11 12">
    <location>
        <position position="759"/>
    </location>
</feature>
<feature type="domain" description="WW" evidence="14">
    <location>
        <begin position="246"/>
        <end position="279"/>
    </location>
</feature>
<evidence type="ECO:0000256" key="8">
    <source>
        <dbReference type="ARBA" id="ARBA00022786"/>
    </source>
</evidence>
<feature type="domain" description="C2" evidence="13">
    <location>
        <begin position="1"/>
        <end position="121"/>
    </location>
</feature>
<evidence type="ECO:0000259" key="15">
    <source>
        <dbReference type="PROSITE" id="PS50237"/>
    </source>
</evidence>
<keyword evidence="5" id="KW-0597">Phosphoprotein</keyword>
<dbReference type="AlphaFoldDB" id="A0A671RF22"/>
<dbReference type="Gene3D" id="3.90.1750.10">
    <property type="entry name" value="Hect, E3 ligase catalytic domains"/>
    <property type="match status" value="1"/>
</dbReference>
<dbReference type="FunFam" id="3.30.2410.10:FF:000001">
    <property type="entry name" value="E3 ubiquitin-protein ligase NEDD4-like"/>
    <property type="match status" value="1"/>
</dbReference>
<evidence type="ECO:0000256" key="6">
    <source>
        <dbReference type="ARBA" id="ARBA00022679"/>
    </source>
</evidence>
<dbReference type="Gene3D" id="3.30.2160.10">
    <property type="entry name" value="Hect, E3 ligase catalytic domain"/>
    <property type="match status" value="1"/>
</dbReference>
<dbReference type="GO" id="GO:0019871">
    <property type="term" value="F:sodium channel inhibitor activity"/>
    <property type="evidence" value="ECO:0007669"/>
    <property type="project" value="TreeGrafter"/>
</dbReference>
<dbReference type="GO" id="GO:0061630">
    <property type="term" value="F:ubiquitin protein ligase activity"/>
    <property type="evidence" value="ECO:0007669"/>
    <property type="project" value="UniProtKB-EC"/>
</dbReference>
<dbReference type="SUPFAM" id="SSF56204">
    <property type="entry name" value="Hect, E3 ligase catalytic domain"/>
    <property type="match status" value="1"/>
</dbReference>
<evidence type="ECO:0000256" key="9">
    <source>
        <dbReference type="ARBA" id="ARBA00022843"/>
    </source>
</evidence>
<feature type="domain" description="WW" evidence="14">
    <location>
        <begin position="165"/>
        <end position="193"/>
    </location>
</feature>
<dbReference type="GO" id="GO:0031623">
    <property type="term" value="P:receptor internalization"/>
    <property type="evidence" value="ECO:0007669"/>
    <property type="project" value="TreeGrafter"/>
</dbReference>
<dbReference type="Ensembl" id="ENSSANT00000087149.1">
    <property type="protein sequence ID" value="ENSSANP00000082012.1"/>
    <property type="gene ID" value="ENSSANG00000040531.1"/>
</dbReference>
<evidence type="ECO:0000256" key="7">
    <source>
        <dbReference type="ARBA" id="ARBA00022737"/>
    </source>
</evidence>
<dbReference type="PROSITE" id="PS01159">
    <property type="entry name" value="WW_DOMAIN_1"/>
    <property type="match status" value="2"/>
</dbReference>
<dbReference type="InterPro" id="IPR001202">
    <property type="entry name" value="WW_dom"/>
</dbReference>
<dbReference type="GO" id="GO:0007528">
    <property type="term" value="P:neuromuscular junction development"/>
    <property type="evidence" value="ECO:0007669"/>
    <property type="project" value="TreeGrafter"/>
</dbReference>
<dbReference type="PIRSF" id="PIRSF001569">
    <property type="entry name" value="E3_ub_ligase_SMURF1"/>
    <property type="match status" value="1"/>
</dbReference>
<dbReference type="GO" id="GO:0048814">
    <property type="term" value="P:regulation of dendrite morphogenesis"/>
    <property type="evidence" value="ECO:0007669"/>
    <property type="project" value="TreeGrafter"/>
</dbReference>
<accession>A0A671RF22</accession>
<dbReference type="UniPathway" id="UPA00143"/>
<comment type="subcellular location">
    <subcellularLocation>
        <location evidence="2">Cytoplasm</location>
    </subcellularLocation>
</comment>
<name>A0A671RF22_9TELE</name>
<dbReference type="Pfam" id="PF00632">
    <property type="entry name" value="HECT"/>
    <property type="match status" value="1"/>
</dbReference>
<keyword evidence="6 10" id="KW-0808">Transferase</keyword>
<dbReference type="InterPro" id="IPR024928">
    <property type="entry name" value="E3_ub_ligase_SMURF1"/>
</dbReference>
<dbReference type="PROSITE" id="PS50020">
    <property type="entry name" value="WW_DOMAIN_2"/>
    <property type="match status" value="4"/>
</dbReference>
<gene>
    <name evidence="16" type="primary">nedd4a</name>
</gene>
<dbReference type="SUPFAM" id="SSF51045">
    <property type="entry name" value="WW domain"/>
    <property type="match status" value="4"/>
</dbReference>
<dbReference type="GO" id="GO:0016567">
    <property type="term" value="P:protein ubiquitination"/>
    <property type="evidence" value="ECO:0007669"/>
    <property type="project" value="UniProtKB-UniPathway"/>
</dbReference>
<evidence type="ECO:0000256" key="1">
    <source>
        <dbReference type="ARBA" id="ARBA00000885"/>
    </source>
</evidence>
<dbReference type="InterPro" id="IPR036020">
    <property type="entry name" value="WW_dom_sf"/>
</dbReference>
<dbReference type="PROSITE" id="PS50237">
    <property type="entry name" value="HECT"/>
    <property type="match status" value="1"/>
</dbReference>
<feature type="domain" description="WW" evidence="14">
    <location>
        <begin position="377"/>
        <end position="398"/>
    </location>
</feature>
<keyword evidence="8 10" id="KW-0833">Ubl conjugation pathway</keyword>
<dbReference type="Gene3D" id="3.30.2410.10">
    <property type="entry name" value="Hect, E3 ligase catalytic domain"/>
    <property type="match status" value="1"/>
</dbReference>
<sequence>KNVPPTYGSKFPDESRILRVKVIAGIGLAKKDILGASDPYTRISLYDPVNGEITSLQTKTIKKTLDPKWNEEFFFRVSEWVFTEIMFLLPENPNNERPYTFKDFLLHPRSHKSRVKGHLRLKMTYLPKNSDTEDDPAEQNENLDPGWEFLEPHELCSPHHPHQLPALPPGWEERQDNLGRTYYVNHESRTTQWTTTWTRPLIQVRLTALDFPACPEPRNTSPQLRLRSHLLPEDSVFESRLLPTSAGLPPGWEEKQDSKGRIYYVNHNSRTTTWTRPLIQPSNNNNDNNNSAVAGAALNPTVYAPPLLSPDVSPQHALSHSPEHTGLMPAGWEVRSTPNGRSFFIDHNTKTTTWDNPRLKVPVHMRRRVSLDPTDLGPLPPGWEERVHGDGRIFYIDHSKWHINNHAVPYSRDYKQKYDYFRKKLKKPADIPNRFELNVRRNALLEDSYRRILSVKRSDLLKARLWVEFEGEKGLDYGGVAREWFFLISKEMFNPYYGLFEYSATDNYTLQINPNSGLCNEDHLSYFKFIGRVAGMAVYHGKLLDAFFIRPFYKMMLQKPITLQDMESVDNEYFNSLRWILENDPTDLDLRFTIDEELFGQTHQHELKPGGADIVINDNNKKEYIHLVMQWRFVDRIQRQMTAFKEGFYELIPQDLIKIFDENELELLMCGLGDVDVNDWRENTKYKNGYNPNHPVIIWFWKTVLLMDAEKRIRLLQFVTGTSRVPMNGFAELYGSNGPQLFTIEQWGARDKLPRAHTCFNRLDLPPYESFEELREKLLMAIENAQGFDGVD</sequence>
<dbReference type="InterPro" id="IPR000569">
    <property type="entry name" value="HECT_dom"/>
</dbReference>
<dbReference type="GO" id="GO:0032801">
    <property type="term" value="P:receptor catabolic process"/>
    <property type="evidence" value="ECO:0007669"/>
    <property type="project" value="TreeGrafter"/>
</dbReference>
<feature type="domain" description="WW" evidence="14">
    <location>
        <begin position="326"/>
        <end position="359"/>
    </location>
</feature>
<protein>
    <recommendedName>
        <fullName evidence="10">E3 ubiquitin-protein ligase</fullName>
        <ecNumber evidence="10">2.3.2.26</ecNumber>
    </recommendedName>
</protein>
<dbReference type="Gene3D" id="2.20.70.10">
    <property type="match status" value="3"/>
</dbReference>
<evidence type="ECO:0000256" key="10">
    <source>
        <dbReference type="PIRNR" id="PIRNR001569"/>
    </source>
</evidence>
<dbReference type="Gene3D" id="2.60.40.150">
    <property type="entry name" value="C2 domain"/>
    <property type="match status" value="1"/>
</dbReference>
<dbReference type="CDD" id="cd00201">
    <property type="entry name" value="WW"/>
    <property type="match status" value="4"/>
</dbReference>
<dbReference type="FunFam" id="3.90.1750.10:FF:000001">
    <property type="entry name" value="E3 ubiquitin-protein ligase NEDD4-like"/>
    <property type="match status" value="1"/>
</dbReference>
<proteinExistence type="predicted"/>
<evidence type="ECO:0000256" key="4">
    <source>
        <dbReference type="ARBA" id="ARBA00022490"/>
    </source>
</evidence>
<evidence type="ECO:0000256" key="5">
    <source>
        <dbReference type="ARBA" id="ARBA00022553"/>
    </source>
</evidence>
<dbReference type="Pfam" id="PF00397">
    <property type="entry name" value="WW"/>
    <property type="match status" value="3"/>
</dbReference>
<evidence type="ECO:0000256" key="2">
    <source>
        <dbReference type="ARBA" id="ARBA00004496"/>
    </source>
</evidence>
<keyword evidence="9" id="KW-0832">Ubl conjugation</keyword>
<dbReference type="SUPFAM" id="SSF49562">
    <property type="entry name" value="C2 domain (Calcium/lipid-binding domain, CaLB)"/>
    <property type="match status" value="1"/>
</dbReference>
<keyword evidence="4" id="KW-0963">Cytoplasm</keyword>
<reference evidence="16" key="1">
    <citation type="submission" date="2025-08" db="UniProtKB">
        <authorList>
            <consortium name="Ensembl"/>
        </authorList>
    </citation>
    <scope>IDENTIFICATION</scope>
</reference>
<dbReference type="InterPro" id="IPR035892">
    <property type="entry name" value="C2_domain_sf"/>
</dbReference>
<dbReference type="SMART" id="SM00239">
    <property type="entry name" value="C2"/>
    <property type="match status" value="1"/>
</dbReference>
<dbReference type="FunFam" id="3.30.2160.10:FF:000001">
    <property type="entry name" value="E3 ubiquitin-protein ligase NEDD4-like"/>
    <property type="match status" value="1"/>
</dbReference>
<dbReference type="InterPro" id="IPR035983">
    <property type="entry name" value="Hect_E3_ubiquitin_ligase"/>
</dbReference>
<dbReference type="PANTHER" id="PTHR11254:SF282">
    <property type="entry name" value="E3 UBIQUITIN-PROTEIN LIGASE NEDD4"/>
    <property type="match status" value="1"/>
</dbReference>
<evidence type="ECO:0000259" key="14">
    <source>
        <dbReference type="PROSITE" id="PS50020"/>
    </source>
</evidence>
<evidence type="ECO:0000313" key="16">
    <source>
        <dbReference type="Ensembl" id="ENSSANP00000082012.1"/>
    </source>
</evidence>
<feature type="domain" description="HECT" evidence="15">
    <location>
        <begin position="457"/>
        <end position="791"/>
    </location>
</feature>
<dbReference type="EC" id="2.3.2.26" evidence="10"/>
<dbReference type="Pfam" id="PF00168">
    <property type="entry name" value="C2"/>
    <property type="match status" value="1"/>
</dbReference>
<comment type="pathway">
    <text evidence="3 10">Protein modification; protein ubiquitination.</text>
</comment>